<evidence type="ECO:0000313" key="2">
    <source>
        <dbReference type="Proteomes" id="UP000030689"/>
    </source>
</evidence>
<gene>
    <name evidence="1" type="ORF">EUTSA_v10015206mg</name>
</gene>
<sequence>MDLNGIPTNLKNLQKLLMINFHISKIPKYETQAYFKLWLLQHFLIKAHILQYPEYLQTIIPSSKSSQFGS</sequence>
<accession>V4LJY3</accession>
<dbReference type="EMBL" id="KI517464">
    <property type="protein sequence ID" value="ESQ40103.1"/>
    <property type="molecule type" value="Genomic_DNA"/>
</dbReference>
<dbReference type="AlphaFoldDB" id="V4LJY3"/>
<evidence type="ECO:0000313" key="1">
    <source>
        <dbReference type="EMBL" id="ESQ40103.1"/>
    </source>
</evidence>
<organism evidence="1 2">
    <name type="scientific">Eutrema salsugineum</name>
    <name type="common">Saltwater cress</name>
    <name type="synonym">Sisymbrium salsugineum</name>
    <dbReference type="NCBI Taxonomy" id="72664"/>
    <lineage>
        <taxon>Eukaryota</taxon>
        <taxon>Viridiplantae</taxon>
        <taxon>Streptophyta</taxon>
        <taxon>Embryophyta</taxon>
        <taxon>Tracheophyta</taxon>
        <taxon>Spermatophyta</taxon>
        <taxon>Magnoliopsida</taxon>
        <taxon>eudicotyledons</taxon>
        <taxon>Gunneridae</taxon>
        <taxon>Pentapetalae</taxon>
        <taxon>rosids</taxon>
        <taxon>malvids</taxon>
        <taxon>Brassicales</taxon>
        <taxon>Brassicaceae</taxon>
        <taxon>Eutremeae</taxon>
        <taxon>Eutrema</taxon>
    </lineage>
</organism>
<dbReference type="KEGG" id="eus:EUTSA_v10015206mg"/>
<protein>
    <submittedName>
        <fullName evidence="1">Uncharacterized protein</fullName>
    </submittedName>
</protein>
<proteinExistence type="predicted"/>
<name>V4LJY3_EUTSA</name>
<keyword evidence="2" id="KW-1185">Reference proteome</keyword>
<dbReference type="Gramene" id="ESQ40103">
    <property type="protein sequence ID" value="ESQ40103"/>
    <property type="gene ID" value="EUTSA_v10015206mg"/>
</dbReference>
<reference evidence="1 2" key="1">
    <citation type="journal article" date="2013" name="Front. Plant Sci.">
        <title>The Reference Genome of the Halophytic Plant Eutrema salsugineum.</title>
        <authorList>
            <person name="Yang R."/>
            <person name="Jarvis D.E."/>
            <person name="Chen H."/>
            <person name="Beilstein M.A."/>
            <person name="Grimwood J."/>
            <person name="Jenkins J."/>
            <person name="Shu S."/>
            <person name="Prochnik S."/>
            <person name="Xin M."/>
            <person name="Ma C."/>
            <person name="Schmutz J."/>
            <person name="Wing R.A."/>
            <person name="Mitchell-Olds T."/>
            <person name="Schumaker K.S."/>
            <person name="Wang X."/>
        </authorList>
    </citation>
    <scope>NUCLEOTIDE SEQUENCE [LARGE SCALE GENOMIC DNA]</scope>
</reference>
<dbReference type="Proteomes" id="UP000030689">
    <property type="component" value="Unassembled WGS sequence"/>
</dbReference>